<keyword evidence="1" id="KW-0812">Transmembrane</keyword>
<organism evidence="2 3">
    <name type="scientific">Draconibacterium aestuarii</name>
    <dbReference type="NCBI Taxonomy" id="2998507"/>
    <lineage>
        <taxon>Bacteria</taxon>
        <taxon>Pseudomonadati</taxon>
        <taxon>Bacteroidota</taxon>
        <taxon>Bacteroidia</taxon>
        <taxon>Marinilabiliales</taxon>
        <taxon>Prolixibacteraceae</taxon>
        <taxon>Draconibacterium</taxon>
    </lineage>
</organism>
<accession>A0A9X3F959</accession>
<evidence type="ECO:0000313" key="2">
    <source>
        <dbReference type="EMBL" id="MCY1722854.1"/>
    </source>
</evidence>
<proteinExistence type="predicted"/>
<comment type="caution">
    <text evidence="2">The sequence shown here is derived from an EMBL/GenBank/DDBJ whole genome shotgun (WGS) entry which is preliminary data.</text>
</comment>
<dbReference type="InterPro" id="IPR054615">
    <property type="entry name" value="Symport_access"/>
</dbReference>
<protein>
    <submittedName>
        <fullName evidence="2">Uncharacterized protein</fullName>
    </submittedName>
</protein>
<keyword evidence="3" id="KW-1185">Reference proteome</keyword>
<keyword evidence="1" id="KW-0472">Membrane</keyword>
<name>A0A9X3F959_9BACT</name>
<dbReference type="Proteomes" id="UP001145087">
    <property type="component" value="Unassembled WGS sequence"/>
</dbReference>
<evidence type="ECO:0000256" key="1">
    <source>
        <dbReference type="SAM" id="Phobius"/>
    </source>
</evidence>
<reference evidence="2" key="1">
    <citation type="submission" date="2022-11" db="EMBL/GenBank/DDBJ databases">
        <title>Marilongibacter aestuarii gen. nov., sp. nov., isolated from tidal flat sediment.</title>
        <authorList>
            <person name="Jiayan W."/>
        </authorList>
    </citation>
    <scope>NUCLEOTIDE SEQUENCE</scope>
    <source>
        <strain evidence="2">Z1-6</strain>
    </source>
</reference>
<sequence>MLGINDPGIYLGYLFSILGLIACIVYGILNWNKGRETDIEEIQKDLEWESKDELTKGEI</sequence>
<dbReference type="RefSeq" id="WP_343335179.1">
    <property type="nucleotide sequence ID" value="NZ_JAPOHD010000064.1"/>
</dbReference>
<evidence type="ECO:0000313" key="3">
    <source>
        <dbReference type="Proteomes" id="UP001145087"/>
    </source>
</evidence>
<dbReference type="EMBL" id="JAPOHD010000064">
    <property type="protein sequence ID" value="MCY1722854.1"/>
    <property type="molecule type" value="Genomic_DNA"/>
</dbReference>
<gene>
    <name evidence="2" type="ORF">OU798_21075</name>
</gene>
<dbReference type="AlphaFoldDB" id="A0A9X3F959"/>
<keyword evidence="1" id="KW-1133">Transmembrane helix</keyword>
<dbReference type="NCBIfam" id="NF045580">
    <property type="entry name" value="symport_access"/>
    <property type="match status" value="1"/>
</dbReference>
<feature type="transmembrane region" description="Helical" evidence="1">
    <location>
        <begin position="12"/>
        <end position="29"/>
    </location>
</feature>